<proteinExistence type="predicted"/>
<gene>
    <name evidence="1" type="ORF">RRG08_036054</name>
</gene>
<comment type="caution">
    <text evidence="1">The sequence shown here is derived from an EMBL/GenBank/DDBJ whole genome shotgun (WGS) entry which is preliminary data.</text>
</comment>
<accession>A0AAE1AM77</accession>
<sequence>MYCEEQASKRFQCLTVFASSLVCSSIAISEKLEGCRLIASVLQTKPLALPNVYLFSFSLKSEHRLEFTISARSISRQSPCFTCNRLFQKVIGHRLQDIMGSLV</sequence>
<keyword evidence="2" id="KW-1185">Reference proteome</keyword>
<protein>
    <submittedName>
        <fullName evidence="1">Uncharacterized protein</fullName>
    </submittedName>
</protein>
<dbReference type="EMBL" id="JAWDGP010001628">
    <property type="protein sequence ID" value="KAK3789761.1"/>
    <property type="molecule type" value="Genomic_DNA"/>
</dbReference>
<evidence type="ECO:0000313" key="1">
    <source>
        <dbReference type="EMBL" id="KAK3789761.1"/>
    </source>
</evidence>
<dbReference type="AlphaFoldDB" id="A0AAE1AM77"/>
<dbReference type="Proteomes" id="UP001283361">
    <property type="component" value="Unassembled WGS sequence"/>
</dbReference>
<organism evidence="1 2">
    <name type="scientific">Elysia crispata</name>
    <name type="common">lettuce slug</name>
    <dbReference type="NCBI Taxonomy" id="231223"/>
    <lineage>
        <taxon>Eukaryota</taxon>
        <taxon>Metazoa</taxon>
        <taxon>Spiralia</taxon>
        <taxon>Lophotrochozoa</taxon>
        <taxon>Mollusca</taxon>
        <taxon>Gastropoda</taxon>
        <taxon>Heterobranchia</taxon>
        <taxon>Euthyneura</taxon>
        <taxon>Panpulmonata</taxon>
        <taxon>Sacoglossa</taxon>
        <taxon>Placobranchoidea</taxon>
        <taxon>Plakobranchidae</taxon>
        <taxon>Elysia</taxon>
    </lineage>
</organism>
<evidence type="ECO:0000313" key="2">
    <source>
        <dbReference type="Proteomes" id="UP001283361"/>
    </source>
</evidence>
<name>A0AAE1AM77_9GAST</name>
<reference evidence="1" key="1">
    <citation type="journal article" date="2023" name="G3 (Bethesda)">
        <title>A reference genome for the long-term kleptoplast-retaining sea slug Elysia crispata morphotype clarki.</title>
        <authorList>
            <person name="Eastman K.E."/>
            <person name="Pendleton A.L."/>
            <person name="Shaikh M.A."/>
            <person name="Suttiyut T."/>
            <person name="Ogas R."/>
            <person name="Tomko P."/>
            <person name="Gavelis G."/>
            <person name="Widhalm J.R."/>
            <person name="Wisecaver J.H."/>
        </authorList>
    </citation>
    <scope>NUCLEOTIDE SEQUENCE</scope>
    <source>
        <strain evidence="1">ECLA1</strain>
    </source>
</reference>